<feature type="domain" description="PEGA" evidence="3">
    <location>
        <begin position="56"/>
        <end position="98"/>
    </location>
</feature>
<dbReference type="Pfam" id="PF08308">
    <property type="entry name" value="PEGA"/>
    <property type="match status" value="1"/>
</dbReference>
<evidence type="ECO:0008006" key="6">
    <source>
        <dbReference type="Google" id="ProtNLM"/>
    </source>
</evidence>
<keyword evidence="1" id="KW-1133">Transmembrane helix</keyword>
<name>E1R1J1_SEDSS</name>
<feature type="transmembrane region" description="Helical" evidence="1">
    <location>
        <begin position="26"/>
        <end position="46"/>
    </location>
</feature>
<accession>E1R1J1</accession>
<protein>
    <recommendedName>
        <fullName evidence="6">PEGA domain protein</fullName>
    </recommendedName>
</protein>
<dbReference type="RefSeq" id="WP_013254596.1">
    <property type="nucleotide sequence ID" value="NC_014364.1"/>
</dbReference>
<keyword evidence="1" id="KW-0472">Membrane</keyword>
<dbReference type="EMBL" id="CP002116">
    <property type="protein sequence ID" value="ADK81132.1"/>
    <property type="molecule type" value="Genomic_DNA"/>
</dbReference>
<dbReference type="KEGG" id="ssm:Spirs_2010"/>
<dbReference type="PANTHER" id="PTHR23150:SF19">
    <property type="entry name" value="FORMYLGLYCINE-GENERATING ENZYME"/>
    <property type="match status" value="1"/>
</dbReference>
<keyword evidence="1" id="KW-0812">Transmembrane</keyword>
<evidence type="ECO:0000313" key="5">
    <source>
        <dbReference type="Proteomes" id="UP000002318"/>
    </source>
</evidence>
<dbReference type="AlphaFoldDB" id="E1R1J1"/>
<dbReference type="InterPro" id="IPR016187">
    <property type="entry name" value="CTDL_fold"/>
</dbReference>
<dbReference type="InterPro" id="IPR013229">
    <property type="entry name" value="PEGA"/>
</dbReference>
<dbReference type="eggNOG" id="COG1262">
    <property type="taxonomic scope" value="Bacteria"/>
</dbReference>
<evidence type="ECO:0000313" key="4">
    <source>
        <dbReference type="EMBL" id="ADK81132.1"/>
    </source>
</evidence>
<evidence type="ECO:0000259" key="2">
    <source>
        <dbReference type="Pfam" id="PF03781"/>
    </source>
</evidence>
<reference evidence="4 5" key="1">
    <citation type="journal article" date="2010" name="Stand. Genomic Sci.">
        <title>Complete genome sequence of Spirochaeta smaragdinae type strain (SEBR 4228).</title>
        <authorList>
            <person name="Mavromatis K."/>
            <person name="Yasawong M."/>
            <person name="Chertkov O."/>
            <person name="Lapidus A."/>
            <person name="Lucas S."/>
            <person name="Nolan M."/>
            <person name="Del Rio T.G."/>
            <person name="Tice H."/>
            <person name="Cheng J.F."/>
            <person name="Pitluck S."/>
            <person name="Liolios K."/>
            <person name="Ivanova N."/>
            <person name="Tapia R."/>
            <person name="Han C."/>
            <person name="Bruce D."/>
            <person name="Goodwin L."/>
            <person name="Pati A."/>
            <person name="Chen A."/>
            <person name="Palaniappan K."/>
            <person name="Land M."/>
            <person name="Hauser L."/>
            <person name="Chang Y.J."/>
            <person name="Jeffries C.D."/>
            <person name="Detter J.C."/>
            <person name="Rohde M."/>
            <person name="Brambilla E."/>
            <person name="Spring S."/>
            <person name="Goker M."/>
            <person name="Sikorski J."/>
            <person name="Woyke T."/>
            <person name="Bristow J."/>
            <person name="Eisen J.A."/>
            <person name="Markowitz V."/>
            <person name="Hugenholtz P."/>
            <person name="Klenk H.P."/>
            <person name="Kyrpides N.C."/>
        </authorList>
    </citation>
    <scope>NUCLEOTIDE SEQUENCE [LARGE SCALE GENOMIC DNA]</scope>
    <source>
        <strain evidence="5">DSM 11293 / JCM 15392 / SEBR 4228</strain>
    </source>
</reference>
<evidence type="ECO:0000256" key="1">
    <source>
        <dbReference type="SAM" id="Phobius"/>
    </source>
</evidence>
<dbReference type="SUPFAM" id="SSF56436">
    <property type="entry name" value="C-type lectin-like"/>
    <property type="match status" value="1"/>
</dbReference>
<dbReference type="InterPro" id="IPR051043">
    <property type="entry name" value="Sulfatase_Mod_Factor_Kinase"/>
</dbReference>
<feature type="domain" description="Sulfatase-modifying factor enzyme-like" evidence="2">
    <location>
        <begin position="287"/>
        <end position="434"/>
    </location>
</feature>
<dbReference type="InterPro" id="IPR005532">
    <property type="entry name" value="SUMF_dom"/>
</dbReference>
<dbReference type="PANTHER" id="PTHR23150">
    <property type="entry name" value="SULFATASE MODIFYING FACTOR 1, 2"/>
    <property type="match status" value="1"/>
</dbReference>
<organism evidence="4 5">
    <name type="scientific">Sediminispirochaeta smaragdinae (strain DSM 11293 / JCM 15392 / SEBR 4228)</name>
    <name type="common">Spirochaeta smaragdinae</name>
    <dbReference type="NCBI Taxonomy" id="573413"/>
    <lineage>
        <taxon>Bacteria</taxon>
        <taxon>Pseudomonadati</taxon>
        <taxon>Spirochaetota</taxon>
        <taxon>Spirochaetia</taxon>
        <taxon>Spirochaetales</taxon>
        <taxon>Spirochaetaceae</taxon>
        <taxon>Sediminispirochaeta</taxon>
    </lineage>
</organism>
<feature type="domain" description="Sulfatase-modifying factor enzyme-like" evidence="2">
    <location>
        <begin position="443"/>
        <end position="528"/>
    </location>
</feature>
<keyword evidence="5" id="KW-1185">Reference proteome</keyword>
<gene>
    <name evidence="4" type="ordered locus">Spirs_2010</name>
</gene>
<dbReference type="STRING" id="573413.Spirs_2010"/>
<dbReference type="OrthoDB" id="350046at2"/>
<dbReference type="Gene3D" id="3.90.1580.10">
    <property type="entry name" value="paralog of FGE (formylglycine-generating enzyme)"/>
    <property type="match status" value="1"/>
</dbReference>
<dbReference type="GO" id="GO:0120147">
    <property type="term" value="F:formylglycine-generating oxidase activity"/>
    <property type="evidence" value="ECO:0007669"/>
    <property type="project" value="TreeGrafter"/>
</dbReference>
<evidence type="ECO:0000259" key="3">
    <source>
        <dbReference type="Pfam" id="PF08308"/>
    </source>
</evidence>
<proteinExistence type="predicted"/>
<dbReference type="Proteomes" id="UP000002318">
    <property type="component" value="Chromosome"/>
</dbReference>
<sequence>MKGEKGPDEKPVEVKLPKVFGIRPGVYLSVIYALVVIALLFVLLLLPGIKNPGEKVTIDSLPPGAAVLLDGRYIGATPLTDFIKKGSHSLILKKKGYQFDEQELITGGRLFASLFIPKKSHHEIQYRVVDSDEVFADLFSQLSGYALIDTYRENYQAPPLITPVFSDMVKIGTLSTEDLYDMLYRLTPNISNETILHDFYHAFILLKKHDGIEFASEREGLSLLIQEAAEATGVDPGLLALSFGKEEKPEAIRLNYPDMNHAGGTILSDEPRPEPSSLNLGGIRFASVSGGSFMAGDPSTTGPTLPFDRAARTSLPIKASVSGFYMATREVTVGDYRAFLRDHPEWIPEKRDDLMASGVADEEYLSDWAAGGKFHDLPDDTPLSGVSWFAAQAFCQWLEDTLPASMRDSWEVRLPSETEWELAALRNGTPRAVFADTEAQVLPARFERQGKLGIADLEGNLWEWTANWYLPLDRIYQASGVALDLPKGWKGAERVVRGGSWANRSDLVSIYEKASQEPQWCTPFLGFRPIIAAKPTGQ</sequence>
<dbReference type="InterPro" id="IPR042095">
    <property type="entry name" value="SUMF_sf"/>
</dbReference>
<dbReference type="HOGENOM" id="CLU_550854_0_0_12"/>
<dbReference type="Pfam" id="PF03781">
    <property type="entry name" value="FGE-sulfatase"/>
    <property type="match status" value="2"/>
</dbReference>